<organism evidence="1 2">
    <name type="scientific">Thanatephorus cucumeris (strain AG1-IA)</name>
    <name type="common">Rice sheath blight fungus</name>
    <name type="synonym">Rhizoctonia solani</name>
    <dbReference type="NCBI Taxonomy" id="983506"/>
    <lineage>
        <taxon>Eukaryota</taxon>
        <taxon>Fungi</taxon>
        <taxon>Dikarya</taxon>
        <taxon>Basidiomycota</taxon>
        <taxon>Agaricomycotina</taxon>
        <taxon>Agaricomycetes</taxon>
        <taxon>Cantharellales</taxon>
        <taxon>Ceratobasidiaceae</taxon>
        <taxon>Rhizoctonia</taxon>
        <taxon>Rhizoctonia solani AG-1</taxon>
    </lineage>
</organism>
<dbReference type="HOGENOM" id="CLU_1696700_0_0_1"/>
<dbReference type="Proteomes" id="UP000011668">
    <property type="component" value="Unassembled WGS sequence"/>
</dbReference>
<sequence>MVERRPPMTRVTTTGEAVLGVANSFAFTMILFPRSLAHCADISVRFSLFDFHGLIGIIYRPGIVGLTPSRLNRRILANFSERPDQGIVWQRCTPTNADMLLMISVSRNTQAYAWRVTGGYWYSTLLLRRGEIPTSMLPKNTFLVVYVPTGARICR</sequence>
<dbReference type="EMBL" id="AFRT01000906">
    <property type="protein sequence ID" value="ELU42186.1"/>
    <property type="molecule type" value="Genomic_DNA"/>
</dbReference>
<comment type="caution">
    <text evidence="1">The sequence shown here is derived from an EMBL/GenBank/DDBJ whole genome shotgun (WGS) entry which is preliminary data.</text>
</comment>
<evidence type="ECO:0000313" key="1">
    <source>
        <dbReference type="EMBL" id="ELU42186.1"/>
    </source>
</evidence>
<reference evidence="1 2" key="1">
    <citation type="journal article" date="2013" name="Nat. Commun.">
        <title>The evolution and pathogenic mechanisms of the rice sheath blight pathogen.</title>
        <authorList>
            <person name="Zheng A."/>
            <person name="Lin R."/>
            <person name="Xu L."/>
            <person name="Qin P."/>
            <person name="Tang C."/>
            <person name="Ai P."/>
            <person name="Zhang D."/>
            <person name="Liu Y."/>
            <person name="Sun Z."/>
            <person name="Feng H."/>
            <person name="Wang Y."/>
            <person name="Chen Y."/>
            <person name="Liang X."/>
            <person name="Fu R."/>
            <person name="Li Q."/>
            <person name="Zhang J."/>
            <person name="Yu X."/>
            <person name="Xie Z."/>
            <person name="Ding L."/>
            <person name="Guan P."/>
            <person name="Tang J."/>
            <person name="Liang Y."/>
            <person name="Wang S."/>
            <person name="Deng Q."/>
            <person name="Li S."/>
            <person name="Zhu J."/>
            <person name="Wang L."/>
            <person name="Liu H."/>
            <person name="Li P."/>
        </authorList>
    </citation>
    <scope>NUCLEOTIDE SEQUENCE [LARGE SCALE GENOMIC DNA]</scope>
    <source>
        <strain evidence="2">AG-1 IA</strain>
    </source>
</reference>
<protein>
    <submittedName>
        <fullName evidence="1">Uncharacterized protein</fullName>
    </submittedName>
</protein>
<accession>L8WVR4</accession>
<dbReference type="AlphaFoldDB" id="L8WVR4"/>
<name>L8WVR4_THACA</name>
<proteinExistence type="predicted"/>
<evidence type="ECO:0000313" key="2">
    <source>
        <dbReference type="Proteomes" id="UP000011668"/>
    </source>
</evidence>
<keyword evidence="2" id="KW-1185">Reference proteome</keyword>
<gene>
    <name evidence="1" type="ORF">AG1IA_03785</name>
</gene>